<comment type="caution">
    <text evidence="8">The sequence shown here is derived from an EMBL/GenBank/DDBJ whole genome shotgun (WGS) entry which is preliminary data.</text>
</comment>
<protein>
    <submittedName>
        <fullName evidence="8">Sodium:calcium antiporter</fullName>
    </submittedName>
</protein>
<dbReference type="EMBL" id="LNCU01000113">
    <property type="protein sequence ID" value="KWV47650.1"/>
    <property type="molecule type" value="Genomic_DNA"/>
</dbReference>
<proteinExistence type="predicted"/>
<dbReference type="InterPro" id="IPR033480">
    <property type="entry name" value="sCache_2"/>
</dbReference>
<dbReference type="OrthoDB" id="8454481at2"/>
<dbReference type="Pfam" id="PF08269">
    <property type="entry name" value="dCache_2"/>
    <property type="match status" value="1"/>
</dbReference>
<dbReference type="Proteomes" id="UP000057737">
    <property type="component" value="Unassembled WGS sequence"/>
</dbReference>
<sequence>MIKSLTVCAVLAALMISSTAHSQDAPPPSDQARRIEDLVNRAAALIHQRGRAAFDEFRKRDSEWWFGNTYLFAYDDHLNVVLNPAFPKREGTNPHGEKDANGKMFHDEFLKKVQTSGAGWVDYMFPKPGQTQPSHKWSYVKSFKADGMSGLIGAGFFPE</sequence>
<keyword evidence="3" id="KW-0812">Transmembrane</keyword>
<dbReference type="Gene3D" id="3.30.450.20">
    <property type="entry name" value="PAS domain"/>
    <property type="match status" value="1"/>
</dbReference>
<evidence type="ECO:0000256" key="2">
    <source>
        <dbReference type="ARBA" id="ARBA00022475"/>
    </source>
</evidence>
<evidence type="ECO:0000313" key="9">
    <source>
        <dbReference type="Proteomes" id="UP000057737"/>
    </source>
</evidence>
<organism evidence="8 9">
    <name type="scientific">Bradyrhizobium macuxiense</name>
    <dbReference type="NCBI Taxonomy" id="1755647"/>
    <lineage>
        <taxon>Bacteria</taxon>
        <taxon>Pseudomonadati</taxon>
        <taxon>Pseudomonadota</taxon>
        <taxon>Alphaproteobacteria</taxon>
        <taxon>Hyphomicrobiales</taxon>
        <taxon>Nitrobacteraceae</taxon>
        <taxon>Bradyrhizobium</taxon>
    </lineage>
</organism>
<dbReference type="GO" id="GO:0005886">
    <property type="term" value="C:plasma membrane"/>
    <property type="evidence" value="ECO:0007669"/>
    <property type="project" value="UniProtKB-SubCell"/>
</dbReference>
<evidence type="ECO:0000313" key="8">
    <source>
        <dbReference type="EMBL" id="KWV47650.1"/>
    </source>
</evidence>
<keyword evidence="2" id="KW-1003">Cell membrane</keyword>
<feature type="chain" id="PRO_5007136732" evidence="6">
    <location>
        <begin position="23"/>
        <end position="159"/>
    </location>
</feature>
<evidence type="ECO:0000256" key="4">
    <source>
        <dbReference type="ARBA" id="ARBA00022989"/>
    </source>
</evidence>
<feature type="domain" description="Single Cache" evidence="7">
    <location>
        <begin position="31"/>
        <end position="107"/>
    </location>
</feature>
<dbReference type="InterPro" id="IPR004010">
    <property type="entry name" value="Double_Cache_2"/>
</dbReference>
<evidence type="ECO:0000256" key="6">
    <source>
        <dbReference type="SAM" id="SignalP"/>
    </source>
</evidence>
<keyword evidence="4" id="KW-1133">Transmembrane helix</keyword>
<evidence type="ECO:0000256" key="3">
    <source>
        <dbReference type="ARBA" id="ARBA00022692"/>
    </source>
</evidence>
<gene>
    <name evidence="8" type="ORF">AS156_19645</name>
</gene>
<evidence type="ECO:0000259" key="7">
    <source>
        <dbReference type="SMART" id="SM01049"/>
    </source>
</evidence>
<reference evidence="8 9" key="1">
    <citation type="submission" date="2015-11" db="EMBL/GenBank/DDBJ databases">
        <title>Draft Genome Sequence of the Strain BR 10303 (Bradyrhizobium sp.) isolated from nodules of Centrolobium paraense.</title>
        <authorList>
            <person name="Zelli J.E."/>
            <person name="Simoes-Araujo J.L."/>
            <person name="Barauna A.C."/>
            <person name="Silva K."/>
        </authorList>
    </citation>
    <scope>NUCLEOTIDE SEQUENCE [LARGE SCALE GENOMIC DNA]</scope>
    <source>
        <strain evidence="8 9">BR 10303</strain>
    </source>
</reference>
<keyword evidence="9" id="KW-1185">Reference proteome</keyword>
<keyword evidence="6" id="KW-0732">Signal</keyword>
<evidence type="ECO:0000256" key="5">
    <source>
        <dbReference type="ARBA" id="ARBA00023136"/>
    </source>
</evidence>
<keyword evidence="5" id="KW-0472">Membrane</keyword>
<dbReference type="SMART" id="SM01049">
    <property type="entry name" value="Cache_2"/>
    <property type="match status" value="1"/>
</dbReference>
<evidence type="ECO:0000256" key="1">
    <source>
        <dbReference type="ARBA" id="ARBA00004651"/>
    </source>
</evidence>
<comment type="subcellular location">
    <subcellularLocation>
        <location evidence="1">Cell membrane</location>
        <topology evidence="1">Multi-pass membrane protein</topology>
    </subcellularLocation>
</comment>
<name>A0A109JF09_9BRAD</name>
<accession>A0A109JF09</accession>
<dbReference type="RefSeq" id="WP_066513710.1">
    <property type="nucleotide sequence ID" value="NZ_LNCU01000113.1"/>
</dbReference>
<feature type="signal peptide" evidence="6">
    <location>
        <begin position="1"/>
        <end position="22"/>
    </location>
</feature>
<dbReference type="AlphaFoldDB" id="A0A109JF09"/>